<dbReference type="GO" id="GO:0016799">
    <property type="term" value="F:hydrolase activity, hydrolyzing N-glycosyl compounds"/>
    <property type="evidence" value="ECO:0007669"/>
    <property type="project" value="TreeGrafter"/>
</dbReference>
<dbReference type="Proteomes" id="UP000288859">
    <property type="component" value="Unassembled WGS sequence"/>
</dbReference>
<evidence type="ECO:0000313" key="2">
    <source>
        <dbReference type="EMBL" id="RVX69416.1"/>
    </source>
</evidence>
<dbReference type="NCBIfam" id="TIGR00730">
    <property type="entry name" value="Rossman fold protein, TIGR00730 family"/>
    <property type="match status" value="1"/>
</dbReference>
<dbReference type="Pfam" id="PF03641">
    <property type="entry name" value="Lysine_decarbox"/>
    <property type="match status" value="1"/>
</dbReference>
<dbReference type="FunFam" id="3.40.50.450:FF:000018">
    <property type="entry name" value="Lysine decarboxylase-like protein"/>
    <property type="match status" value="1"/>
</dbReference>
<name>A0A438N155_EXOME</name>
<dbReference type="GO" id="GO:0005829">
    <property type="term" value="C:cytosol"/>
    <property type="evidence" value="ECO:0007669"/>
    <property type="project" value="TreeGrafter"/>
</dbReference>
<organism evidence="2 3">
    <name type="scientific">Exophiala mesophila</name>
    <name type="common">Black yeast-like fungus</name>
    <dbReference type="NCBI Taxonomy" id="212818"/>
    <lineage>
        <taxon>Eukaryota</taxon>
        <taxon>Fungi</taxon>
        <taxon>Dikarya</taxon>
        <taxon>Ascomycota</taxon>
        <taxon>Pezizomycotina</taxon>
        <taxon>Eurotiomycetes</taxon>
        <taxon>Chaetothyriomycetidae</taxon>
        <taxon>Chaetothyriales</taxon>
        <taxon>Herpotrichiellaceae</taxon>
        <taxon>Exophiala</taxon>
    </lineage>
</organism>
<evidence type="ECO:0008006" key="4">
    <source>
        <dbReference type="Google" id="ProtNLM"/>
    </source>
</evidence>
<gene>
    <name evidence="2" type="ORF">B0A52_06479</name>
</gene>
<evidence type="ECO:0000256" key="1">
    <source>
        <dbReference type="SAM" id="MobiDB-lite"/>
    </source>
</evidence>
<feature type="compositionally biased region" description="Basic and acidic residues" evidence="1">
    <location>
        <begin position="89"/>
        <end position="110"/>
    </location>
</feature>
<comment type="caution">
    <text evidence="2">The sequence shown here is derived from an EMBL/GenBank/DDBJ whole genome shotgun (WGS) entry which is preliminary data.</text>
</comment>
<reference evidence="2 3" key="1">
    <citation type="submission" date="2017-03" db="EMBL/GenBank/DDBJ databases">
        <title>Genomes of endolithic fungi from Antarctica.</title>
        <authorList>
            <person name="Coleine C."/>
            <person name="Masonjones S."/>
            <person name="Stajich J.E."/>
        </authorList>
    </citation>
    <scope>NUCLEOTIDE SEQUENCE [LARGE SCALE GENOMIC DNA]</scope>
    <source>
        <strain evidence="2 3">CCFEE 6314</strain>
    </source>
</reference>
<proteinExistence type="predicted"/>
<dbReference type="AlphaFoldDB" id="A0A438N155"/>
<sequence>MATSHNNETMSNGKQPIVCVFCGSSSGKNPAHLESAQTLGTTIGKAGYKLVYGGGTMGVMGELAKSVVSVAGPDAVEGIIPRALIQSEKDVSMRSETSRASARKPERTMSEEDLERIDSNTDPDVYIVPKSEFGSTTIVPDMHTRKRMMAQRVEQGGAGSGFIALAGGYGTMEEVMEMVTWNQLGIHSIPVVLVNINGYWNGLLELVRNSVREGFISPGQANILVEVKSTDEVLAALRDYQVAPGRYNLDWESIKV</sequence>
<dbReference type="InterPro" id="IPR005269">
    <property type="entry name" value="LOG"/>
</dbReference>
<dbReference type="EMBL" id="NAJM01000029">
    <property type="protein sequence ID" value="RVX69416.1"/>
    <property type="molecule type" value="Genomic_DNA"/>
</dbReference>
<protein>
    <recommendedName>
        <fullName evidence="4">TIGR00730 family protein</fullName>
    </recommendedName>
</protein>
<dbReference type="SUPFAM" id="SSF102405">
    <property type="entry name" value="MCP/YpsA-like"/>
    <property type="match status" value="1"/>
</dbReference>
<dbReference type="GO" id="GO:0009691">
    <property type="term" value="P:cytokinin biosynthetic process"/>
    <property type="evidence" value="ECO:0007669"/>
    <property type="project" value="InterPro"/>
</dbReference>
<dbReference type="Gene3D" id="3.40.50.450">
    <property type="match status" value="1"/>
</dbReference>
<dbReference type="InterPro" id="IPR031100">
    <property type="entry name" value="LOG_fam"/>
</dbReference>
<accession>A0A438N155</accession>
<evidence type="ECO:0000313" key="3">
    <source>
        <dbReference type="Proteomes" id="UP000288859"/>
    </source>
</evidence>
<dbReference type="PANTHER" id="PTHR31223:SF70">
    <property type="entry name" value="LOG FAMILY PROTEIN YJL055W"/>
    <property type="match status" value="1"/>
</dbReference>
<feature type="region of interest" description="Disordered" evidence="1">
    <location>
        <begin position="89"/>
        <end position="121"/>
    </location>
</feature>
<dbReference type="OrthoDB" id="414463at2759"/>
<dbReference type="PANTHER" id="PTHR31223">
    <property type="entry name" value="LOG FAMILY PROTEIN YJL055W"/>
    <property type="match status" value="1"/>
</dbReference>
<dbReference type="VEuPathDB" id="FungiDB:PV10_05621"/>